<proteinExistence type="predicted"/>
<protein>
    <submittedName>
        <fullName evidence="2">ArsR family transcriptional regulator</fullName>
    </submittedName>
</protein>
<feature type="domain" description="HTH arsR-type" evidence="1">
    <location>
        <begin position="5"/>
        <end position="99"/>
    </location>
</feature>
<organism evidence="2 3">
    <name type="scientific">Streptomyces kanamyceticus</name>
    <dbReference type="NCBI Taxonomy" id="1967"/>
    <lineage>
        <taxon>Bacteria</taxon>
        <taxon>Bacillati</taxon>
        <taxon>Actinomycetota</taxon>
        <taxon>Actinomycetes</taxon>
        <taxon>Kitasatosporales</taxon>
        <taxon>Streptomycetaceae</taxon>
        <taxon>Streptomyces</taxon>
    </lineage>
</organism>
<dbReference type="PROSITE" id="PS50987">
    <property type="entry name" value="HTH_ARSR_2"/>
    <property type="match status" value="1"/>
</dbReference>
<dbReference type="PANTHER" id="PTHR39168">
    <property type="entry name" value="TRANSCRIPTIONAL REGULATOR-RELATED"/>
    <property type="match status" value="1"/>
</dbReference>
<dbReference type="GO" id="GO:0097063">
    <property type="term" value="F:cadmium ion sensor activity"/>
    <property type="evidence" value="ECO:0007669"/>
    <property type="project" value="TreeGrafter"/>
</dbReference>
<dbReference type="PRINTS" id="PR00778">
    <property type="entry name" value="HTHARSR"/>
</dbReference>
<dbReference type="Proteomes" id="UP000325529">
    <property type="component" value="Chromosome"/>
</dbReference>
<dbReference type="SMART" id="SM00418">
    <property type="entry name" value="HTH_ARSR"/>
    <property type="match status" value="1"/>
</dbReference>
<evidence type="ECO:0000313" key="2">
    <source>
        <dbReference type="EMBL" id="QEU92910.1"/>
    </source>
</evidence>
<dbReference type="InterPro" id="IPR011991">
    <property type="entry name" value="ArsR-like_HTH"/>
</dbReference>
<evidence type="ECO:0000259" key="1">
    <source>
        <dbReference type="PROSITE" id="PS50987"/>
    </source>
</evidence>
<dbReference type="GO" id="GO:0003700">
    <property type="term" value="F:DNA-binding transcription factor activity"/>
    <property type="evidence" value="ECO:0007669"/>
    <property type="project" value="InterPro"/>
</dbReference>
<dbReference type="NCBIfam" id="NF033788">
    <property type="entry name" value="HTH_metalloreg"/>
    <property type="match status" value="1"/>
</dbReference>
<dbReference type="AlphaFoldDB" id="A0A5J6GAW3"/>
<dbReference type="Pfam" id="PF01022">
    <property type="entry name" value="HTH_5"/>
    <property type="match status" value="1"/>
</dbReference>
<dbReference type="Gene3D" id="1.10.10.10">
    <property type="entry name" value="Winged helix-like DNA-binding domain superfamily/Winged helix DNA-binding domain"/>
    <property type="match status" value="1"/>
</dbReference>
<dbReference type="GO" id="GO:0010288">
    <property type="term" value="P:response to lead ion"/>
    <property type="evidence" value="ECO:0007669"/>
    <property type="project" value="TreeGrafter"/>
</dbReference>
<gene>
    <name evidence="2" type="ORF">CP970_20145</name>
</gene>
<dbReference type="GO" id="GO:0003677">
    <property type="term" value="F:DNA binding"/>
    <property type="evidence" value="ECO:0007669"/>
    <property type="project" value="TreeGrafter"/>
</dbReference>
<dbReference type="PANTHER" id="PTHR39168:SF2">
    <property type="entry name" value="HTH-TYPE TRANSCRIPTIONAL REGULATOR CMTR"/>
    <property type="match status" value="1"/>
</dbReference>
<dbReference type="InterPro" id="IPR001845">
    <property type="entry name" value="HTH_ArsR_DNA-bd_dom"/>
</dbReference>
<keyword evidence="3" id="KW-1185">Reference proteome</keyword>
<dbReference type="GO" id="GO:0046686">
    <property type="term" value="P:response to cadmium ion"/>
    <property type="evidence" value="ECO:0007669"/>
    <property type="project" value="TreeGrafter"/>
</dbReference>
<dbReference type="GO" id="GO:0032791">
    <property type="term" value="F:lead ion binding"/>
    <property type="evidence" value="ECO:0007669"/>
    <property type="project" value="TreeGrafter"/>
</dbReference>
<dbReference type="InterPro" id="IPR036388">
    <property type="entry name" value="WH-like_DNA-bd_sf"/>
</dbReference>
<dbReference type="SUPFAM" id="SSF46785">
    <property type="entry name" value="Winged helix' DNA-binding domain"/>
    <property type="match status" value="1"/>
</dbReference>
<accession>A0A5J6GAW3</accession>
<dbReference type="EMBL" id="CP023699">
    <property type="protein sequence ID" value="QEU92910.1"/>
    <property type="molecule type" value="Genomic_DNA"/>
</dbReference>
<dbReference type="InterPro" id="IPR052543">
    <property type="entry name" value="HTH_Metal-responsive_Reg"/>
</dbReference>
<dbReference type="KEGG" id="ska:CP970_20145"/>
<dbReference type="CDD" id="cd00090">
    <property type="entry name" value="HTH_ARSR"/>
    <property type="match status" value="1"/>
</dbReference>
<dbReference type="InterPro" id="IPR036390">
    <property type="entry name" value="WH_DNA-bd_sf"/>
</dbReference>
<name>A0A5J6GAW3_STRKN</name>
<dbReference type="OrthoDB" id="3401849at2"/>
<dbReference type="RefSeq" id="WP_055548732.1">
    <property type="nucleotide sequence ID" value="NZ_CP023699.1"/>
</dbReference>
<evidence type="ECO:0000313" key="3">
    <source>
        <dbReference type="Proteomes" id="UP000325529"/>
    </source>
</evidence>
<reference evidence="2 3" key="1">
    <citation type="submission" date="2017-09" db="EMBL/GenBank/DDBJ databases">
        <authorList>
            <person name="Lee N."/>
            <person name="Cho B.-K."/>
        </authorList>
    </citation>
    <scope>NUCLEOTIDE SEQUENCE [LARGE SCALE GENOMIC DNA]</scope>
    <source>
        <strain evidence="2 3">ATCC 12853</strain>
    </source>
</reference>
<sequence>MLTVAPDTDIEVLARFGRALADPIRCRILLALREAPAHPADLAETLGISRTRLSNHLACLRDCGLVVGVPVGRRTRYELADQRLGRALDDLRAAVVAVEGDRTCPDAEAKGCC</sequence>